<keyword evidence="4" id="KW-1185">Reference proteome</keyword>
<evidence type="ECO:0000256" key="2">
    <source>
        <dbReference type="SAM" id="SignalP"/>
    </source>
</evidence>
<gene>
    <name evidence="3" type="ORF">B0J13DRAFT_673604</name>
</gene>
<sequence>MFASTAAIALPLLAAGNVLAYDALLGFKGAPAVENRTIEEIYQAALNEGGVVTCWHGGDEANQQGWLKQAFEARFPGITLNLTIDLSKYHDGGIDQQLADSNVYVDSIILQTVHDYPRWADQGALLHYAPLAWYGLFHASWQLSWSTDKLPNVTIAEFDDFLKPELKNKLVLTYPNDDDAVLFAFDLVMQQYGTEWFDGLLAQNPRWVRGTATASQLIRTTNETAAATFTSFAGFGPLAGVKATFPTKAQFVTWAQTAAILKDAPHPEAAKLLHAFILMPEQQQATGWPVRQDVPLADDFPLPPLHEVSSTNAAAFGPWMADRSRVERLRFFFEKRIGTAQGLSSLVDDL</sequence>
<dbReference type="OrthoDB" id="124329at2759"/>
<organism evidence="3 4">
    <name type="scientific">Dactylonectria estremocensis</name>
    <dbReference type="NCBI Taxonomy" id="1079267"/>
    <lineage>
        <taxon>Eukaryota</taxon>
        <taxon>Fungi</taxon>
        <taxon>Dikarya</taxon>
        <taxon>Ascomycota</taxon>
        <taxon>Pezizomycotina</taxon>
        <taxon>Sordariomycetes</taxon>
        <taxon>Hypocreomycetidae</taxon>
        <taxon>Hypocreales</taxon>
        <taxon>Nectriaceae</taxon>
        <taxon>Dactylonectria</taxon>
    </lineage>
</organism>
<name>A0A9P9F042_9HYPO</name>
<evidence type="ECO:0000313" key="3">
    <source>
        <dbReference type="EMBL" id="KAH7149817.1"/>
    </source>
</evidence>
<keyword evidence="1 2" id="KW-0732">Signal</keyword>
<dbReference type="Proteomes" id="UP000717696">
    <property type="component" value="Unassembled WGS sequence"/>
</dbReference>
<dbReference type="Pfam" id="PF13531">
    <property type="entry name" value="SBP_bac_11"/>
    <property type="match status" value="1"/>
</dbReference>
<dbReference type="AlphaFoldDB" id="A0A9P9F042"/>
<dbReference type="SUPFAM" id="SSF53850">
    <property type="entry name" value="Periplasmic binding protein-like II"/>
    <property type="match status" value="1"/>
</dbReference>
<proteinExistence type="predicted"/>
<protein>
    <submittedName>
        <fullName evidence="3">ABC transporter</fullName>
    </submittedName>
</protein>
<dbReference type="PANTHER" id="PTHR30006:SF2">
    <property type="entry name" value="ABC TRANSPORTER SUBSTRATE-BINDING PROTEIN"/>
    <property type="match status" value="1"/>
</dbReference>
<feature type="signal peptide" evidence="2">
    <location>
        <begin position="1"/>
        <end position="20"/>
    </location>
</feature>
<dbReference type="PANTHER" id="PTHR30006">
    <property type="entry name" value="THIAMINE-BINDING PERIPLASMIC PROTEIN-RELATED"/>
    <property type="match status" value="1"/>
</dbReference>
<feature type="chain" id="PRO_5040240822" evidence="2">
    <location>
        <begin position="21"/>
        <end position="350"/>
    </location>
</feature>
<reference evidence="3" key="1">
    <citation type="journal article" date="2021" name="Nat. Commun.">
        <title>Genetic determinants of endophytism in the Arabidopsis root mycobiome.</title>
        <authorList>
            <person name="Mesny F."/>
            <person name="Miyauchi S."/>
            <person name="Thiergart T."/>
            <person name="Pickel B."/>
            <person name="Atanasova L."/>
            <person name="Karlsson M."/>
            <person name="Huettel B."/>
            <person name="Barry K.W."/>
            <person name="Haridas S."/>
            <person name="Chen C."/>
            <person name="Bauer D."/>
            <person name="Andreopoulos W."/>
            <person name="Pangilinan J."/>
            <person name="LaButti K."/>
            <person name="Riley R."/>
            <person name="Lipzen A."/>
            <person name="Clum A."/>
            <person name="Drula E."/>
            <person name="Henrissat B."/>
            <person name="Kohler A."/>
            <person name="Grigoriev I.V."/>
            <person name="Martin F.M."/>
            <person name="Hacquard S."/>
        </authorList>
    </citation>
    <scope>NUCLEOTIDE SEQUENCE</scope>
    <source>
        <strain evidence="3">MPI-CAGE-AT-0021</strain>
    </source>
</reference>
<dbReference type="Gene3D" id="3.40.190.10">
    <property type="entry name" value="Periplasmic binding protein-like II"/>
    <property type="match status" value="2"/>
</dbReference>
<accession>A0A9P9F042</accession>
<evidence type="ECO:0000313" key="4">
    <source>
        <dbReference type="Proteomes" id="UP000717696"/>
    </source>
</evidence>
<dbReference type="EMBL" id="JAGMUU010000006">
    <property type="protein sequence ID" value="KAH7149817.1"/>
    <property type="molecule type" value="Genomic_DNA"/>
</dbReference>
<comment type="caution">
    <text evidence="3">The sequence shown here is derived from an EMBL/GenBank/DDBJ whole genome shotgun (WGS) entry which is preliminary data.</text>
</comment>
<evidence type="ECO:0000256" key="1">
    <source>
        <dbReference type="ARBA" id="ARBA00022729"/>
    </source>
</evidence>